<dbReference type="Gene3D" id="1.10.10.60">
    <property type="entry name" value="Homeodomain-like"/>
    <property type="match status" value="2"/>
</dbReference>
<comment type="caution">
    <text evidence="5">The sequence shown here is derived from an EMBL/GenBank/DDBJ whole genome shotgun (WGS) entry which is preliminary data.</text>
</comment>
<dbReference type="InterPro" id="IPR018062">
    <property type="entry name" value="HTH_AraC-typ_CS"/>
</dbReference>
<dbReference type="InterPro" id="IPR018060">
    <property type="entry name" value="HTH_AraC"/>
</dbReference>
<sequence>MKAQAISRTIYQNSSFRLRKYDFKNFLKVWHYHPEVELILILESTGTRFIGDSIEKFGPGDVVLIGKNLPHLWLNDDIYFDEESTLRARCHGFHFHEHFLDNISNIPEMQFVRKLFEEANRGIKFNIDDTDLFIENVETIYAESEGSKLIKVLEMLLKLATTKYFEYLASPGFVTSFERKKDDKIFRVYEYIRSNFRDQISLDKAAELANMESSSFSRYFKRVHKKTLTRYVNEIRIGYACKLLIQQKYNISEVCYRSGYNNVTHFNRKFKSFKGVTPSQYIKLYTNID</sequence>
<dbReference type="RefSeq" id="WP_237855856.1">
    <property type="nucleotide sequence ID" value="NZ_JAKLWS010000033.1"/>
</dbReference>
<dbReference type="InterPro" id="IPR020449">
    <property type="entry name" value="Tscrpt_reg_AraC-type_HTH"/>
</dbReference>
<keyword evidence="1" id="KW-0805">Transcription regulation</keyword>
<dbReference type="PANTHER" id="PTHR43280">
    <property type="entry name" value="ARAC-FAMILY TRANSCRIPTIONAL REGULATOR"/>
    <property type="match status" value="1"/>
</dbReference>
<reference evidence="5" key="1">
    <citation type="submission" date="2022-01" db="EMBL/GenBank/DDBJ databases">
        <authorList>
            <person name="Wang Y."/>
        </authorList>
    </citation>
    <scope>NUCLEOTIDE SEQUENCE</scope>
    <source>
        <strain evidence="5">WB101</strain>
    </source>
</reference>
<gene>
    <name evidence="5" type="ORF">L6773_17875</name>
</gene>
<keyword evidence="3" id="KW-0804">Transcription</keyword>
<evidence type="ECO:0000259" key="4">
    <source>
        <dbReference type="PROSITE" id="PS01124"/>
    </source>
</evidence>
<accession>A0ABS9KHX2</accession>
<evidence type="ECO:0000313" key="6">
    <source>
        <dbReference type="Proteomes" id="UP001165366"/>
    </source>
</evidence>
<dbReference type="InterPro" id="IPR009057">
    <property type="entry name" value="Homeodomain-like_sf"/>
</dbReference>
<organism evidence="5 6">
    <name type="scientific">Rhodohalobacter sulfatireducens</name>
    <dbReference type="NCBI Taxonomy" id="2911366"/>
    <lineage>
        <taxon>Bacteria</taxon>
        <taxon>Pseudomonadati</taxon>
        <taxon>Balneolota</taxon>
        <taxon>Balneolia</taxon>
        <taxon>Balneolales</taxon>
        <taxon>Balneolaceae</taxon>
        <taxon>Rhodohalobacter</taxon>
    </lineage>
</organism>
<dbReference type="SUPFAM" id="SSF46689">
    <property type="entry name" value="Homeodomain-like"/>
    <property type="match status" value="2"/>
</dbReference>
<keyword evidence="2" id="KW-0238">DNA-binding</keyword>
<dbReference type="InterPro" id="IPR011051">
    <property type="entry name" value="RmlC_Cupin_sf"/>
</dbReference>
<dbReference type="EMBL" id="JAKLWS010000033">
    <property type="protein sequence ID" value="MCG2590450.1"/>
    <property type="molecule type" value="Genomic_DNA"/>
</dbReference>
<dbReference type="Proteomes" id="UP001165366">
    <property type="component" value="Unassembled WGS sequence"/>
</dbReference>
<evidence type="ECO:0000256" key="3">
    <source>
        <dbReference type="ARBA" id="ARBA00023163"/>
    </source>
</evidence>
<reference evidence="5" key="2">
    <citation type="submission" date="2024-05" db="EMBL/GenBank/DDBJ databases">
        <title>Rhodohalobacter halophilus gen. nov., sp. nov., a moderately halophilic member of the family Balneolaceae.</title>
        <authorList>
            <person name="Xia J."/>
        </authorList>
    </citation>
    <scope>NUCLEOTIDE SEQUENCE</scope>
    <source>
        <strain evidence="5">WB101</strain>
    </source>
</reference>
<protein>
    <submittedName>
        <fullName evidence="5">AraC family transcriptional regulator</fullName>
    </submittedName>
</protein>
<dbReference type="PRINTS" id="PR00032">
    <property type="entry name" value="HTHARAC"/>
</dbReference>
<dbReference type="SUPFAM" id="SSF51182">
    <property type="entry name" value="RmlC-like cupins"/>
    <property type="match status" value="1"/>
</dbReference>
<dbReference type="SMART" id="SM00342">
    <property type="entry name" value="HTH_ARAC"/>
    <property type="match status" value="1"/>
</dbReference>
<evidence type="ECO:0000313" key="5">
    <source>
        <dbReference type="EMBL" id="MCG2590450.1"/>
    </source>
</evidence>
<keyword evidence="6" id="KW-1185">Reference proteome</keyword>
<dbReference type="PROSITE" id="PS01124">
    <property type="entry name" value="HTH_ARAC_FAMILY_2"/>
    <property type="match status" value="1"/>
</dbReference>
<dbReference type="PANTHER" id="PTHR43280:SF27">
    <property type="entry name" value="TRANSCRIPTIONAL REGULATOR MTLR"/>
    <property type="match status" value="1"/>
</dbReference>
<evidence type="ECO:0000256" key="2">
    <source>
        <dbReference type="ARBA" id="ARBA00023125"/>
    </source>
</evidence>
<dbReference type="Gene3D" id="2.60.120.10">
    <property type="entry name" value="Jelly Rolls"/>
    <property type="match status" value="1"/>
</dbReference>
<dbReference type="Pfam" id="PF12833">
    <property type="entry name" value="HTH_18"/>
    <property type="match status" value="1"/>
</dbReference>
<feature type="domain" description="HTH araC/xylS-type" evidence="4">
    <location>
        <begin position="186"/>
        <end position="284"/>
    </location>
</feature>
<evidence type="ECO:0000256" key="1">
    <source>
        <dbReference type="ARBA" id="ARBA00023015"/>
    </source>
</evidence>
<proteinExistence type="predicted"/>
<dbReference type="PROSITE" id="PS00041">
    <property type="entry name" value="HTH_ARAC_FAMILY_1"/>
    <property type="match status" value="1"/>
</dbReference>
<dbReference type="InterPro" id="IPR014710">
    <property type="entry name" value="RmlC-like_jellyroll"/>
</dbReference>
<name>A0ABS9KHX2_9BACT</name>
<dbReference type="CDD" id="cd06976">
    <property type="entry name" value="cupin_MtlR-like_N"/>
    <property type="match status" value="1"/>
</dbReference>